<dbReference type="STRING" id="742743.HMPREF9453_01509"/>
<dbReference type="Pfam" id="PF01661">
    <property type="entry name" value="Macro"/>
    <property type="match status" value="1"/>
</dbReference>
<evidence type="ECO:0000259" key="1">
    <source>
        <dbReference type="PROSITE" id="PS51154"/>
    </source>
</evidence>
<dbReference type="SMART" id="SM00506">
    <property type="entry name" value="A1pp"/>
    <property type="match status" value="1"/>
</dbReference>
<dbReference type="SUPFAM" id="SSF52949">
    <property type="entry name" value="Macro domain-like"/>
    <property type="match status" value="1"/>
</dbReference>
<dbReference type="PROSITE" id="PS51154">
    <property type="entry name" value="MACRO"/>
    <property type="match status" value="1"/>
</dbReference>
<protein>
    <recommendedName>
        <fullName evidence="1">Macro domain-containing protein</fullName>
    </recommendedName>
</protein>
<dbReference type="PATRIC" id="fig|742743.3.peg.1547"/>
<dbReference type="EMBL" id="ADLT01000050">
    <property type="protein sequence ID" value="EHO62549.1"/>
    <property type="molecule type" value="Genomic_DNA"/>
</dbReference>
<evidence type="ECO:0000313" key="2">
    <source>
        <dbReference type="EMBL" id="EHO62549.1"/>
    </source>
</evidence>
<dbReference type="HOGENOM" id="CLU_069579_0_0_9"/>
<gene>
    <name evidence="2" type="ORF">HMPREF9453_01509</name>
</gene>
<keyword evidence="3" id="KW-1185">Reference proteome</keyword>
<reference evidence="2 3" key="1">
    <citation type="submission" date="2011-11" db="EMBL/GenBank/DDBJ databases">
        <title>The Genome Sequence of Dialister succinatiphilus YIT 11850.</title>
        <authorList>
            <consortium name="The Broad Institute Genome Sequencing Platform"/>
            <person name="Earl A."/>
            <person name="Ward D."/>
            <person name="Feldgarden M."/>
            <person name="Gevers D."/>
            <person name="Morotomi M."/>
            <person name="Young S.K."/>
            <person name="Zeng Q."/>
            <person name="Gargeya S."/>
            <person name="Fitzgerald M."/>
            <person name="Haas B."/>
            <person name="Abouelleil A."/>
            <person name="Alvarado L."/>
            <person name="Arachchi H.M."/>
            <person name="Berlin A."/>
            <person name="Brown A."/>
            <person name="Chapman S.B."/>
            <person name="Dunbar C."/>
            <person name="Gearin G."/>
            <person name="Goldberg J."/>
            <person name="Griggs A."/>
            <person name="Gujja S."/>
            <person name="Heiman D."/>
            <person name="Howarth C."/>
            <person name="Lui A."/>
            <person name="MacDonald P.J.P."/>
            <person name="Montmayeur A."/>
            <person name="Murphy C."/>
            <person name="Neiman D."/>
            <person name="Pearson M."/>
            <person name="Priest M."/>
            <person name="Roberts A."/>
            <person name="Saif S."/>
            <person name="Shea T."/>
            <person name="Sisk P."/>
            <person name="Stolte C."/>
            <person name="Sykes S."/>
            <person name="Wortman J."/>
            <person name="Nusbaum C."/>
            <person name="Birren B."/>
        </authorList>
    </citation>
    <scope>NUCLEOTIDE SEQUENCE [LARGE SCALE GENOMIC DNA]</scope>
    <source>
        <strain evidence="2 3">YIT 11850</strain>
    </source>
</reference>
<dbReference type="OrthoDB" id="6194521at2"/>
<dbReference type="InterPro" id="IPR043472">
    <property type="entry name" value="Macro_dom-like"/>
</dbReference>
<dbReference type="AlphaFoldDB" id="H1D1M1"/>
<evidence type="ECO:0000313" key="3">
    <source>
        <dbReference type="Proteomes" id="UP000003277"/>
    </source>
</evidence>
<name>H1D1M1_9FIRM</name>
<dbReference type="RefSeq" id="WP_008860003.1">
    <property type="nucleotide sequence ID" value="NZ_JH591188.1"/>
</dbReference>
<sequence>MPFFISRDDITTLKTDAIVNAGNRELRMGGGVCGAIFKAAGAEEMERALQGLGPISIGDAVATPGFALPARYVIHTAGPIYHGRKEERDLLASCYRNSLLLAEKMHLSSVAFPLISSGIYGYPVEEAEQVALDAILRFLETHDMTVYLIILKERARKAMVYSRLSYFLQSHEDMEPAFGISIPSKAPAVERDSLCFDVLADEAPAQRTRRRKKGPRKAPVHDLPLPASGPIPDEFLRTEESFSHALLRMIDEKGLTDPEVYKGANLDRRLFSKIRSNENYKPRKNTILALAVSMDFSVEETENLLKKAGYTLSRSLTGDLIVLFYLQRGKPDIYEINEALFHFHQPQLGSAL</sequence>
<comment type="caution">
    <text evidence="2">The sequence shown here is derived from an EMBL/GenBank/DDBJ whole genome shotgun (WGS) entry which is preliminary data.</text>
</comment>
<organism evidence="2 3">
    <name type="scientific">Dialister succinatiphilus YIT 11850</name>
    <dbReference type="NCBI Taxonomy" id="742743"/>
    <lineage>
        <taxon>Bacteria</taxon>
        <taxon>Bacillati</taxon>
        <taxon>Bacillota</taxon>
        <taxon>Negativicutes</taxon>
        <taxon>Veillonellales</taxon>
        <taxon>Veillonellaceae</taxon>
        <taxon>Dialister</taxon>
    </lineage>
</organism>
<proteinExistence type="predicted"/>
<dbReference type="PANTHER" id="PTHR11106:SF27">
    <property type="entry name" value="MACRO DOMAIN-CONTAINING PROTEIN"/>
    <property type="match status" value="1"/>
</dbReference>
<dbReference type="PANTHER" id="PTHR11106">
    <property type="entry name" value="GANGLIOSIDE INDUCED DIFFERENTIATION ASSOCIATED PROTEIN 2-RELATED"/>
    <property type="match status" value="1"/>
</dbReference>
<dbReference type="Proteomes" id="UP000003277">
    <property type="component" value="Unassembled WGS sequence"/>
</dbReference>
<feature type="domain" description="Macro" evidence="1">
    <location>
        <begin position="1"/>
        <end position="155"/>
    </location>
</feature>
<accession>H1D1M1</accession>
<dbReference type="Gene3D" id="3.40.220.10">
    <property type="entry name" value="Leucine Aminopeptidase, subunit E, domain 1"/>
    <property type="match status" value="1"/>
</dbReference>
<dbReference type="eggNOG" id="COG2110">
    <property type="taxonomic scope" value="Bacteria"/>
</dbReference>
<dbReference type="InterPro" id="IPR002589">
    <property type="entry name" value="Macro_dom"/>
</dbReference>